<gene>
    <name evidence="1" type="ORF">WG66_2118</name>
</gene>
<dbReference type="EMBL" id="LATX01000727">
    <property type="protein sequence ID" value="KTB45307.1"/>
    <property type="molecule type" value="Genomic_DNA"/>
</dbReference>
<organism evidence="1 2">
    <name type="scientific">Moniliophthora roreri</name>
    <name type="common">Frosty pod rot fungus</name>
    <name type="synonym">Monilia roreri</name>
    <dbReference type="NCBI Taxonomy" id="221103"/>
    <lineage>
        <taxon>Eukaryota</taxon>
        <taxon>Fungi</taxon>
        <taxon>Dikarya</taxon>
        <taxon>Basidiomycota</taxon>
        <taxon>Agaricomycotina</taxon>
        <taxon>Agaricomycetes</taxon>
        <taxon>Agaricomycetidae</taxon>
        <taxon>Agaricales</taxon>
        <taxon>Marasmiineae</taxon>
        <taxon>Marasmiaceae</taxon>
        <taxon>Moniliophthora</taxon>
    </lineage>
</organism>
<accession>A0A0W0G9R8</accession>
<reference evidence="1 2" key="1">
    <citation type="submission" date="2015-12" db="EMBL/GenBank/DDBJ databases">
        <title>Draft genome sequence of Moniliophthora roreri, the causal agent of frosty pod rot of cacao.</title>
        <authorList>
            <person name="Aime M.C."/>
            <person name="Diaz-Valderrama J.R."/>
            <person name="Kijpornyongpan T."/>
            <person name="Phillips-Mora W."/>
        </authorList>
    </citation>
    <scope>NUCLEOTIDE SEQUENCE [LARGE SCALE GENOMIC DNA]</scope>
    <source>
        <strain evidence="1 2">MCA 2952</strain>
    </source>
</reference>
<evidence type="ECO:0000313" key="2">
    <source>
        <dbReference type="Proteomes" id="UP000054988"/>
    </source>
</evidence>
<proteinExistence type="predicted"/>
<sequence length="179" mass="20563">MYERRLPPYEGTLHAQKKLPGFLQKIISSDTRSFALERVFEASTMVCTPLTIHKARYLLYVSRVLNNVVHLNPDYFTRNSYFGSLDHFLLFQSATPQTKPKSCEYLGIGAALVLESNGKADMQTPRKIKKSQPIVRAEELQWSDRLDPSRAPLFFVCERIAYSTANRWKEERSVLGCLT</sequence>
<evidence type="ECO:0000313" key="1">
    <source>
        <dbReference type="EMBL" id="KTB45307.1"/>
    </source>
</evidence>
<protein>
    <submittedName>
        <fullName evidence="1">Uncharacterized protein</fullName>
    </submittedName>
</protein>
<name>A0A0W0G9R8_MONRR</name>
<comment type="caution">
    <text evidence="1">The sequence shown here is derived from an EMBL/GenBank/DDBJ whole genome shotgun (WGS) entry which is preliminary data.</text>
</comment>
<dbReference type="Proteomes" id="UP000054988">
    <property type="component" value="Unassembled WGS sequence"/>
</dbReference>
<dbReference type="AlphaFoldDB" id="A0A0W0G9R8"/>